<evidence type="ECO:0000313" key="3">
    <source>
        <dbReference type="EMBL" id="SCU84847.1"/>
    </source>
</evidence>
<dbReference type="InterPro" id="IPR011990">
    <property type="entry name" value="TPR-like_helical_dom_sf"/>
</dbReference>
<dbReference type="SUPFAM" id="SSF48452">
    <property type="entry name" value="TPR-like"/>
    <property type="match status" value="1"/>
</dbReference>
<feature type="region of interest" description="Disordered" evidence="1">
    <location>
        <begin position="188"/>
        <end position="217"/>
    </location>
</feature>
<dbReference type="SUPFAM" id="SSF46934">
    <property type="entry name" value="UBA-like"/>
    <property type="match status" value="1"/>
</dbReference>
<evidence type="ECO:0000259" key="2">
    <source>
        <dbReference type="Pfam" id="PF09145"/>
    </source>
</evidence>
<accession>A0A1G4J5A5</accession>
<sequence length="596" mass="66754">MSDPFANLINTFKGGATNAPQKQGSPAVENGESGQKQSPKPGKLLHDDFDELFGLRTNTKDSNGSAPVTSDPFDVAFDAFDESLAAGGVETRQEAIETEPVVDEVRDMEIARLMSLGLSFEEASKLNEEGVSYEEMVRRQKASTQRHVESPQRRIEKAQPDFFNTATAWMNKGRAFLDAKFKQMQSDNSSETFGDYLKSRSPDPELRDSPFSDYGDRDLTARNFVEDDHRSSVQCVSLSSHSTPVPSPEPAATDVFATTKSQKKESEEQTQPESLLVDFETASPSEIQNKSASTGLSQIEAHSFEEFRTKGTQAFTDGDYANALSFYTKSLNTLPPRHALRVISLSNIMATQLKIGEYRKVIENSEDALDVIGERSLDEQVSVLVPNKDFKSFWAKIMLRRAEALEHIEDYGKALEAYQLLISKGLCTPKIMDGRRRCQKILNPEKFKASASPAPERQTSKRTGKRVSPSSVSYDSKLATVKALQQKERDIADQRADLQAKIESRISQWTKGNVEDLRILLTNLSEVLDWCDWKPVDPASIVMPKKVKIVYLKAAAKTHPDKIQDSWPLERKMMAENIFVVLNKAWEQFKEENGIN</sequence>
<dbReference type="Proteomes" id="UP000191024">
    <property type="component" value="Chromosome C"/>
</dbReference>
<dbReference type="EMBL" id="LT598466">
    <property type="protein sequence ID" value="SCU84847.1"/>
    <property type="molecule type" value="Genomic_DNA"/>
</dbReference>
<dbReference type="STRING" id="1230905.A0A1G4J5A5"/>
<dbReference type="SUPFAM" id="SSF46565">
    <property type="entry name" value="Chaperone J-domain"/>
    <property type="match status" value="1"/>
</dbReference>
<dbReference type="InterPro" id="IPR009060">
    <property type="entry name" value="UBA-like_sf"/>
</dbReference>
<protein>
    <submittedName>
        <fullName evidence="3">LAMI_0C09120g1_1</fullName>
    </submittedName>
</protein>
<dbReference type="Gene3D" id="1.10.287.110">
    <property type="entry name" value="DnaJ domain"/>
    <property type="match status" value="1"/>
</dbReference>
<evidence type="ECO:0000256" key="1">
    <source>
        <dbReference type="SAM" id="MobiDB-lite"/>
    </source>
</evidence>
<feature type="region of interest" description="Disordered" evidence="1">
    <location>
        <begin position="1"/>
        <end position="46"/>
    </location>
</feature>
<name>A0A1G4J5A5_9SACH</name>
<dbReference type="AlphaFoldDB" id="A0A1G4J5A5"/>
<reference evidence="4" key="1">
    <citation type="submission" date="2016-03" db="EMBL/GenBank/DDBJ databases">
        <authorList>
            <person name="Devillers H."/>
        </authorList>
    </citation>
    <scope>NUCLEOTIDE SEQUENCE [LARGE SCALE GENOMIC DNA]</scope>
</reference>
<dbReference type="InterPro" id="IPR036869">
    <property type="entry name" value="J_dom_sf"/>
</dbReference>
<dbReference type="CDD" id="cd14329">
    <property type="entry name" value="UBA_SWA2p_like"/>
    <property type="match status" value="1"/>
</dbReference>
<feature type="compositionally biased region" description="Basic and acidic residues" evidence="1">
    <location>
        <begin position="197"/>
        <end position="217"/>
    </location>
</feature>
<dbReference type="Gene3D" id="1.10.8.10">
    <property type="entry name" value="DNA helicase RuvA subunit, C-terminal domain"/>
    <property type="match status" value="1"/>
</dbReference>
<dbReference type="Pfam" id="PF09145">
    <property type="entry name" value="Ubiq-assoc"/>
    <property type="match status" value="1"/>
</dbReference>
<dbReference type="Gene3D" id="1.25.40.10">
    <property type="entry name" value="Tetratricopeptide repeat domain"/>
    <property type="match status" value="1"/>
</dbReference>
<dbReference type="OrthoDB" id="1717591at2759"/>
<feature type="domain" description="SWA2-like ubiquitin-associated" evidence="2">
    <location>
        <begin position="101"/>
        <end position="142"/>
    </location>
</feature>
<organism evidence="3 4">
    <name type="scientific">Lachancea mirantina</name>
    <dbReference type="NCBI Taxonomy" id="1230905"/>
    <lineage>
        <taxon>Eukaryota</taxon>
        <taxon>Fungi</taxon>
        <taxon>Dikarya</taxon>
        <taxon>Ascomycota</taxon>
        <taxon>Saccharomycotina</taxon>
        <taxon>Saccharomycetes</taxon>
        <taxon>Saccharomycetales</taxon>
        <taxon>Saccharomycetaceae</taxon>
        <taxon>Lachancea</taxon>
    </lineage>
</organism>
<keyword evidence="4" id="KW-1185">Reference proteome</keyword>
<gene>
    <name evidence="3" type="ORF">LAMI_0C09120G</name>
</gene>
<feature type="region of interest" description="Disordered" evidence="1">
    <location>
        <begin position="447"/>
        <end position="472"/>
    </location>
</feature>
<evidence type="ECO:0000313" key="4">
    <source>
        <dbReference type="Proteomes" id="UP000191024"/>
    </source>
</evidence>
<dbReference type="PANTHER" id="PTHR46014:SF1">
    <property type="entry name" value="TETRATRICOPEPTIDE REPEAT PROTEIN 1"/>
    <property type="match status" value="1"/>
</dbReference>
<dbReference type="PANTHER" id="PTHR46014">
    <property type="entry name" value="TETRATRICOPEPTIDE REPEAT PROTEIN 1"/>
    <property type="match status" value="1"/>
</dbReference>
<proteinExistence type="predicted"/>
<dbReference type="InterPro" id="IPR015228">
    <property type="entry name" value="SWA2_UBA"/>
</dbReference>
<dbReference type="InterPro" id="IPR052769">
    <property type="entry name" value="TPR_domain_protein"/>
</dbReference>